<dbReference type="Gene3D" id="2.60.120.10">
    <property type="entry name" value="Jelly Rolls"/>
    <property type="match status" value="1"/>
</dbReference>
<dbReference type="AlphaFoldDB" id="A0A1L8CJU0"/>
<gene>
    <name evidence="3" type="ORF">MMIC_P0090</name>
</gene>
<dbReference type="InterPro" id="IPR013096">
    <property type="entry name" value="Cupin_2"/>
</dbReference>
<keyword evidence="1" id="KW-0479">Metal-binding</keyword>
<organism evidence="3 4">
    <name type="scientific">Mariprofundus micogutta</name>
    <dbReference type="NCBI Taxonomy" id="1921010"/>
    <lineage>
        <taxon>Bacteria</taxon>
        <taxon>Pseudomonadati</taxon>
        <taxon>Pseudomonadota</taxon>
        <taxon>Candidatius Mariprofundia</taxon>
        <taxon>Mariprofundales</taxon>
        <taxon>Mariprofundaceae</taxon>
        <taxon>Mariprofundus</taxon>
    </lineage>
</organism>
<evidence type="ECO:0000259" key="2">
    <source>
        <dbReference type="Pfam" id="PF07883"/>
    </source>
</evidence>
<dbReference type="PANTHER" id="PTHR35848:SF6">
    <property type="entry name" value="CUPIN TYPE-2 DOMAIN-CONTAINING PROTEIN"/>
    <property type="match status" value="1"/>
</dbReference>
<accession>A0A1L8CJU0</accession>
<evidence type="ECO:0000313" key="4">
    <source>
        <dbReference type="Proteomes" id="UP000231632"/>
    </source>
</evidence>
<keyword evidence="4" id="KW-1185">Reference proteome</keyword>
<protein>
    <submittedName>
        <fullName evidence="3">Cupin domain protein</fullName>
    </submittedName>
</protein>
<dbReference type="STRING" id="1921010.MMIC_P0090"/>
<dbReference type="Proteomes" id="UP000231632">
    <property type="component" value="Unassembled WGS sequence"/>
</dbReference>
<feature type="domain" description="Cupin type-2" evidence="2">
    <location>
        <begin position="40"/>
        <end position="105"/>
    </location>
</feature>
<dbReference type="RefSeq" id="WP_072658358.1">
    <property type="nucleotide sequence ID" value="NZ_BDFD01000001.1"/>
</dbReference>
<proteinExistence type="predicted"/>
<evidence type="ECO:0000313" key="3">
    <source>
        <dbReference type="EMBL" id="GAV19161.1"/>
    </source>
</evidence>
<dbReference type="InterPro" id="IPR011051">
    <property type="entry name" value="RmlC_Cupin_sf"/>
</dbReference>
<dbReference type="PANTHER" id="PTHR35848">
    <property type="entry name" value="OXALATE-BINDING PROTEIN"/>
    <property type="match status" value="1"/>
</dbReference>
<dbReference type="EMBL" id="BDFD01000001">
    <property type="protein sequence ID" value="GAV19161.1"/>
    <property type="molecule type" value="Genomic_DNA"/>
</dbReference>
<sequence>MKLVNLSEIKPEGLSHDADIMKRVLLGESELPGSVRLSHAVFKPGQKASAHKHTDLYEVFYLLGGTGVITVDGVSQPLEKGSCIRIDSNEEHELVNNGDEEMTVLYFGLKGE</sequence>
<reference evidence="3 4" key="1">
    <citation type="journal article" date="2017" name="Arch. Microbiol.">
        <title>Mariprofundus micogutta sp. nov., a novel iron-oxidizing zetaproteobacterium isolated from a deep-sea hydrothermal field at the Bayonnaise knoll of the Izu-Ogasawara arc, and a description of Mariprofundales ord. nov. and Zetaproteobacteria classis nov.</title>
        <authorList>
            <person name="Makita H."/>
            <person name="Tanaka E."/>
            <person name="Mitsunobu S."/>
            <person name="Miyazaki M."/>
            <person name="Nunoura T."/>
            <person name="Uematsu K."/>
            <person name="Takaki Y."/>
            <person name="Nishi S."/>
            <person name="Shimamura S."/>
            <person name="Takai K."/>
        </authorList>
    </citation>
    <scope>NUCLEOTIDE SEQUENCE [LARGE SCALE GENOMIC DNA]</scope>
    <source>
        <strain evidence="3 4">ET2</strain>
    </source>
</reference>
<dbReference type="SUPFAM" id="SSF51182">
    <property type="entry name" value="RmlC-like cupins"/>
    <property type="match status" value="1"/>
</dbReference>
<dbReference type="OrthoDB" id="9806121at2"/>
<dbReference type="Pfam" id="PF07883">
    <property type="entry name" value="Cupin_2"/>
    <property type="match status" value="1"/>
</dbReference>
<name>A0A1L8CJU0_9PROT</name>
<evidence type="ECO:0000256" key="1">
    <source>
        <dbReference type="ARBA" id="ARBA00022723"/>
    </source>
</evidence>
<dbReference type="InterPro" id="IPR014710">
    <property type="entry name" value="RmlC-like_jellyroll"/>
</dbReference>
<comment type="caution">
    <text evidence="3">The sequence shown here is derived from an EMBL/GenBank/DDBJ whole genome shotgun (WGS) entry which is preliminary data.</text>
</comment>
<dbReference type="GO" id="GO:0046872">
    <property type="term" value="F:metal ion binding"/>
    <property type="evidence" value="ECO:0007669"/>
    <property type="project" value="UniProtKB-KW"/>
</dbReference>
<dbReference type="InterPro" id="IPR051610">
    <property type="entry name" value="GPI/OXD"/>
</dbReference>